<evidence type="ECO:0000259" key="1">
    <source>
        <dbReference type="Pfam" id="PF13649"/>
    </source>
</evidence>
<comment type="caution">
    <text evidence="2">The sequence shown here is derived from an EMBL/GenBank/DDBJ whole genome shotgun (WGS) entry which is preliminary data.</text>
</comment>
<organism evidence="2 3">
    <name type="scientific">Sphingomonas corticis</name>
    <dbReference type="NCBI Taxonomy" id="2722791"/>
    <lineage>
        <taxon>Bacteria</taxon>
        <taxon>Pseudomonadati</taxon>
        <taxon>Pseudomonadota</taxon>
        <taxon>Alphaproteobacteria</taxon>
        <taxon>Sphingomonadales</taxon>
        <taxon>Sphingomonadaceae</taxon>
        <taxon>Sphingomonas</taxon>
    </lineage>
</organism>
<feature type="domain" description="Methyltransferase" evidence="1">
    <location>
        <begin position="53"/>
        <end position="146"/>
    </location>
</feature>
<dbReference type="Proteomes" id="UP000732399">
    <property type="component" value="Unassembled WGS sequence"/>
</dbReference>
<evidence type="ECO:0000313" key="2">
    <source>
        <dbReference type="EMBL" id="NJR79250.1"/>
    </source>
</evidence>
<dbReference type="GO" id="GO:0008168">
    <property type="term" value="F:methyltransferase activity"/>
    <property type="evidence" value="ECO:0007669"/>
    <property type="project" value="UniProtKB-KW"/>
</dbReference>
<gene>
    <name evidence="2" type="ORF">HBH26_11705</name>
</gene>
<keyword evidence="2" id="KW-0489">Methyltransferase</keyword>
<proteinExistence type="predicted"/>
<dbReference type="EMBL" id="JAAVJH010000006">
    <property type="protein sequence ID" value="NJR79250.1"/>
    <property type="molecule type" value="Genomic_DNA"/>
</dbReference>
<evidence type="ECO:0000313" key="3">
    <source>
        <dbReference type="Proteomes" id="UP000732399"/>
    </source>
</evidence>
<name>A0ABX1CTB2_9SPHN</name>
<protein>
    <submittedName>
        <fullName evidence="2">Class I SAM-dependent methyltransferase</fullName>
    </submittedName>
</protein>
<keyword evidence="3" id="KW-1185">Reference proteome</keyword>
<dbReference type="GO" id="GO:0032259">
    <property type="term" value="P:methylation"/>
    <property type="evidence" value="ECO:0007669"/>
    <property type="project" value="UniProtKB-KW"/>
</dbReference>
<keyword evidence="2" id="KW-0808">Transferase</keyword>
<accession>A0ABX1CTB2</accession>
<dbReference type="InterPro" id="IPR041698">
    <property type="entry name" value="Methyltransf_25"/>
</dbReference>
<dbReference type="InterPro" id="IPR029063">
    <property type="entry name" value="SAM-dependent_MTases_sf"/>
</dbReference>
<dbReference type="CDD" id="cd02440">
    <property type="entry name" value="AdoMet_MTases"/>
    <property type="match status" value="1"/>
</dbReference>
<reference evidence="2 3" key="1">
    <citation type="submission" date="2020-03" db="EMBL/GenBank/DDBJ databases">
        <authorList>
            <person name="Wang L."/>
            <person name="He N."/>
            <person name="Li Y."/>
            <person name="Fang Y."/>
            <person name="Zhang F."/>
        </authorList>
    </citation>
    <scope>NUCLEOTIDE SEQUENCE [LARGE SCALE GENOMIC DNA]</scope>
    <source>
        <strain evidence="2 3">36D10-4-7</strain>
    </source>
</reference>
<sequence>MADANQAFLDMFADPERVAAYAEGPPRYMPGYKAVQRMAGVLLAEQAPADAHVLVLGAGGGLELKALAQLQPAWRFTGVDPAGPMLDLARAALGADATRTVLVEGTIDAAPAGPFDAATCLLTLHFLPREERVRTLAEIRRRLRPGAPLVVAHASFPQDEPARGKWLARYAAYALASGANPAEVEQAHTAVGNSLTLLTPEDDEACLFEAGFGETEAFYAAFTWRGWIARC</sequence>
<dbReference type="SUPFAM" id="SSF53335">
    <property type="entry name" value="S-adenosyl-L-methionine-dependent methyltransferases"/>
    <property type="match status" value="1"/>
</dbReference>
<dbReference type="Pfam" id="PF13649">
    <property type="entry name" value="Methyltransf_25"/>
    <property type="match status" value="1"/>
</dbReference>
<dbReference type="Gene3D" id="3.40.50.150">
    <property type="entry name" value="Vaccinia Virus protein VP39"/>
    <property type="match status" value="1"/>
</dbReference>
<dbReference type="PANTHER" id="PTHR43464">
    <property type="entry name" value="METHYLTRANSFERASE"/>
    <property type="match status" value="1"/>
</dbReference>
<dbReference type="PANTHER" id="PTHR43464:SF58">
    <property type="entry name" value="BLR7975 PROTEIN"/>
    <property type="match status" value="1"/>
</dbReference>